<dbReference type="PANTHER" id="PTHR14359:SF6">
    <property type="entry name" value="PHOSPHOPANTOTHENOYLCYSTEINE DECARBOXYLASE"/>
    <property type="match status" value="1"/>
</dbReference>
<dbReference type="Proteomes" id="UP000674938">
    <property type="component" value="Unassembled WGS sequence"/>
</dbReference>
<accession>A0A940PAU8</accession>
<name>A0A940PAU8_9ENTE</name>
<dbReference type="RefSeq" id="WP_209532492.1">
    <property type="nucleotide sequence ID" value="NZ_JAEEGA010000023.1"/>
</dbReference>
<proteinExistence type="predicted"/>
<feature type="domain" description="Flavoprotein" evidence="1">
    <location>
        <begin position="2"/>
        <end position="175"/>
    </location>
</feature>
<dbReference type="Pfam" id="PF02441">
    <property type="entry name" value="Flavoprotein"/>
    <property type="match status" value="1"/>
</dbReference>
<dbReference type="EMBL" id="JAEEGA010000023">
    <property type="protein sequence ID" value="MBP1044210.1"/>
    <property type="molecule type" value="Genomic_DNA"/>
</dbReference>
<dbReference type="PANTHER" id="PTHR14359">
    <property type="entry name" value="HOMO-OLIGOMERIC FLAVIN CONTAINING CYS DECARBOXYLASE FAMILY"/>
    <property type="match status" value="1"/>
</dbReference>
<evidence type="ECO:0000313" key="2">
    <source>
        <dbReference type="EMBL" id="MBP1044210.1"/>
    </source>
</evidence>
<dbReference type="AlphaFoldDB" id="A0A940PAU8"/>
<protein>
    <submittedName>
        <fullName evidence="2">Phosphopantothenoylcysteine decarboxylase</fullName>
        <ecNumber evidence="2">4.1.1.36</ecNumber>
    </submittedName>
</protein>
<dbReference type="GO" id="GO:0015937">
    <property type="term" value="P:coenzyme A biosynthetic process"/>
    <property type="evidence" value="ECO:0007669"/>
    <property type="project" value="TreeGrafter"/>
</dbReference>
<organism evidence="2 3">
    <name type="scientific">Vagococcus allomyrinae</name>
    <dbReference type="NCBI Taxonomy" id="2794353"/>
    <lineage>
        <taxon>Bacteria</taxon>
        <taxon>Bacillati</taxon>
        <taxon>Bacillota</taxon>
        <taxon>Bacilli</taxon>
        <taxon>Lactobacillales</taxon>
        <taxon>Enterococcaceae</taxon>
        <taxon>Vagococcus</taxon>
    </lineage>
</organism>
<gene>
    <name evidence="2" type="ORF">I6N95_24680</name>
</gene>
<dbReference type="EC" id="4.1.1.36" evidence="2"/>
<dbReference type="InterPro" id="IPR003382">
    <property type="entry name" value="Flavoprotein"/>
</dbReference>
<dbReference type="Gene3D" id="3.40.50.1950">
    <property type="entry name" value="Flavin prenyltransferase-like"/>
    <property type="match status" value="1"/>
</dbReference>
<dbReference type="GO" id="GO:0071513">
    <property type="term" value="C:phosphopantothenoylcysteine decarboxylase complex"/>
    <property type="evidence" value="ECO:0007669"/>
    <property type="project" value="TreeGrafter"/>
</dbReference>
<dbReference type="GO" id="GO:0004633">
    <property type="term" value="F:phosphopantothenoylcysteine decarboxylase activity"/>
    <property type="evidence" value="ECO:0007669"/>
    <property type="project" value="UniProtKB-EC"/>
</dbReference>
<dbReference type="GO" id="GO:0010181">
    <property type="term" value="F:FMN binding"/>
    <property type="evidence" value="ECO:0007669"/>
    <property type="project" value="TreeGrafter"/>
</dbReference>
<evidence type="ECO:0000313" key="3">
    <source>
        <dbReference type="Proteomes" id="UP000674938"/>
    </source>
</evidence>
<keyword evidence="2" id="KW-0456">Lyase</keyword>
<sequence>MKRVVLGVTGSIAAFKAASIASGLKKRGVEVHVVMTESSTHFITPLTMQILSEQPVHLDVMAEPIAGRINHIDLAQQADLVLIAPATANIIGKLANGIGDEMLSTICLAVPQEVPKLIAPAMNTKMYLQPVVQENLAKIAGYGYAEIKPVSQMLACGDVGIGALAPVEEIVEEVMVRLA</sequence>
<evidence type="ECO:0000259" key="1">
    <source>
        <dbReference type="Pfam" id="PF02441"/>
    </source>
</evidence>
<reference evidence="2" key="1">
    <citation type="submission" date="2020-12" db="EMBL/GenBank/DDBJ databases">
        <title>Vagococcus allomyrinae sp. nov. and Enterococcus lavae sp. nov., isolated from the larvae of Allomyrina dichotoma.</title>
        <authorList>
            <person name="Lee S.D."/>
        </authorList>
    </citation>
    <scope>NUCLEOTIDE SEQUENCE</scope>
    <source>
        <strain evidence="2">BWB3-3</strain>
    </source>
</reference>
<dbReference type="SUPFAM" id="SSF52507">
    <property type="entry name" value="Homo-oligomeric flavin-containing Cys decarboxylases, HFCD"/>
    <property type="match status" value="1"/>
</dbReference>
<keyword evidence="3" id="KW-1185">Reference proteome</keyword>
<dbReference type="InterPro" id="IPR036551">
    <property type="entry name" value="Flavin_trans-like"/>
</dbReference>
<comment type="caution">
    <text evidence="2">The sequence shown here is derived from an EMBL/GenBank/DDBJ whole genome shotgun (WGS) entry which is preliminary data.</text>
</comment>